<dbReference type="RefSeq" id="WP_344200972.1">
    <property type="nucleotide sequence ID" value="NZ_BAAAME010000004.1"/>
</dbReference>
<evidence type="ECO:0000313" key="3">
    <source>
        <dbReference type="EMBL" id="GAA1740283.1"/>
    </source>
</evidence>
<proteinExistence type="predicted"/>
<accession>A0ABP4VZT3</accession>
<dbReference type="CDD" id="cd16936">
    <property type="entry name" value="HATPase_RsbW-like"/>
    <property type="match status" value="1"/>
</dbReference>
<dbReference type="InterPro" id="IPR036890">
    <property type="entry name" value="HATPase_C_sf"/>
</dbReference>
<evidence type="ECO:0000256" key="1">
    <source>
        <dbReference type="ARBA" id="ARBA00022527"/>
    </source>
</evidence>
<dbReference type="PANTHER" id="PTHR35526:SF3">
    <property type="entry name" value="ANTI-SIGMA-F FACTOR RSBW"/>
    <property type="match status" value="1"/>
</dbReference>
<dbReference type="Pfam" id="PF13581">
    <property type="entry name" value="HATPase_c_2"/>
    <property type="match status" value="1"/>
</dbReference>
<keyword evidence="1" id="KW-0418">Kinase</keyword>
<evidence type="ECO:0000313" key="4">
    <source>
        <dbReference type="Proteomes" id="UP001501057"/>
    </source>
</evidence>
<sequence>MSRFWTHVDDDPCTTVHLPFDVTAPRAARQQMVDELTAAGVRETVITDAQLVLTELVANAIEHGRPSRPDTIEIGWCVLADHIRISVCDGGDVRELRPLEFTDSSIRGRGLAMVDILCDRWTVDTAAGTRITAELDFSLGRDLEDA</sequence>
<keyword evidence="1" id="KW-0723">Serine/threonine-protein kinase</keyword>
<dbReference type="InterPro" id="IPR050267">
    <property type="entry name" value="Anti-sigma-factor_SerPK"/>
</dbReference>
<keyword evidence="1" id="KW-0808">Transferase</keyword>
<dbReference type="Gene3D" id="3.30.565.10">
    <property type="entry name" value="Histidine kinase-like ATPase, C-terminal domain"/>
    <property type="match status" value="1"/>
</dbReference>
<comment type="caution">
    <text evidence="3">The sequence shown here is derived from an EMBL/GenBank/DDBJ whole genome shotgun (WGS) entry which is preliminary data.</text>
</comment>
<evidence type="ECO:0000259" key="2">
    <source>
        <dbReference type="Pfam" id="PF13581"/>
    </source>
</evidence>
<dbReference type="PANTHER" id="PTHR35526">
    <property type="entry name" value="ANTI-SIGMA-F FACTOR RSBW-RELATED"/>
    <property type="match status" value="1"/>
</dbReference>
<keyword evidence="4" id="KW-1185">Reference proteome</keyword>
<feature type="domain" description="Histidine kinase/HSP90-like ATPase" evidence="2">
    <location>
        <begin position="19"/>
        <end position="132"/>
    </location>
</feature>
<gene>
    <name evidence="3" type="ORF">GCM10009710_20680</name>
</gene>
<name>A0ABP4VZT3_9ACTN</name>
<reference evidence="4" key="1">
    <citation type="journal article" date="2019" name="Int. J. Syst. Evol. Microbiol.">
        <title>The Global Catalogue of Microorganisms (GCM) 10K type strain sequencing project: providing services to taxonomists for standard genome sequencing and annotation.</title>
        <authorList>
            <consortium name="The Broad Institute Genomics Platform"/>
            <consortium name="The Broad Institute Genome Sequencing Center for Infectious Disease"/>
            <person name="Wu L."/>
            <person name="Ma J."/>
        </authorList>
    </citation>
    <scope>NUCLEOTIDE SEQUENCE [LARGE SCALE GENOMIC DNA]</scope>
    <source>
        <strain evidence="4">JCM 13518</strain>
    </source>
</reference>
<dbReference type="EMBL" id="BAAAME010000004">
    <property type="protein sequence ID" value="GAA1740283.1"/>
    <property type="molecule type" value="Genomic_DNA"/>
</dbReference>
<organism evidence="3 4">
    <name type="scientific">Aeromicrobium alkaliterrae</name>
    <dbReference type="NCBI Taxonomy" id="302168"/>
    <lineage>
        <taxon>Bacteria</taxon>
        <taxon>Bacillati</taxon>
        <taxon>Actinomycetota</taxon>
        <taxon>Actinomycetes</taxon>
        <taxon>Propionibacteriales</taxon>
        <taxon>Nocardioidaceae</taxon>
        <taxon>Aeromicrobium</taxon>
    </lineage>
</organism>
<dbReference type="Proteomes" id="UP001501057">
    <property type="component" value="Unassembled WGS sequence"/>
</dbReference>
<dbReference type="InterPro" id="IPR003594">
    <property type="entry name" value="HATPase_dom"/>
</dbReference>
<dbReference type="SUPFAM" id="SSF55874">
    <property type="entry name" value="ATPase domain of HSP90 chaperone/DNA topoisomerase II/histidine kinase"/>
    <property type="match status" value="1"/>
</dbReference>
<protein>
    <recommendedName>
        <fullName evidence="2">Histidine kinase/HSP90-like ATPase domain-containing protein</fullName>
    </recommendedName>
</protein>